<reference evidence="1 2" key="1">
    <citation type="journal article" date="2013" name="Genome Announc.">
        <title>Draft Genome Sequence of the Psychrophilic and Alkaliphilic Rhodonellum psychrophilum Strain GCM71T.</title>
        <authorList>
            <person name="Hauptmann A.L."/>
            <person name="Glaring M.A."/>
            <person name="Hallin P.F."/>
            <person name="Prieme A."/>
            <person name="Stougaard P."/>
        </authorList>
    </citation>
    <scope>NUCLEOTIDE SEQUENCE [LARGE SCALE GENOMIC DNA]</scope>
    <source>
        <strain evidence="1 2">GCM71</strain>
    </source>
</reference>
<evidence type="ECO:0000313" key="1">
    <source>
        <dbReference type="EMBL" id="ERM80279.1"/>
    </source>
</evidence>
<evidence type="ECO:0000313" key="2">
    <source>
        <dbReference type="Proteomes" id="UP000016843"/>
    </source>
</evidence>
<organism evidence="1 2">
    <name type="scientific">Rhodonellum psychrophilum GCM71 = DSM 17998</name>
    <dbReference type="NCBI Taxonomy" id="1123057"/>
    <lineage>
        <taxon>Bacteria</taxon>
        <taxon>Pseudomonadati</taxon>
        <taxon>Bacteroidota</taxon>
        <taxon>Cytophagia</taxon>
        <taxon>Cytophagales</taxon>
        <taxon>Cytophagaceae</taxon>
        <taxon>Rhodonellum</taxon>
    </lineage>
</organism>
<keyword evidence="2" id="KW-1185">Reference proteome</keyword>
<dbReference type="EMBL" id="AWXR01000120">
    <property type="protein sequence ID" value="ERM80279.1"/>
    <property type="molecule type" value="Genomic_DNA"/>
</dbReference>
<protein>
    <submittedName>
        <fullName evidence="1">Uncharacterized protein</fullName>
    </submittedName>
</protein>
<dbReference type="AlphaFoldDB" id="U5BRX8"/>
<comment type="caution">
    <text evidence="1">The sequence shown here is derived from an EMBL/GenBank/DDBJ whole genome shotgun (WGS) entry which is preliminary data.</text>
</comment>
<dbReference type="Proteomes" id="UP000016843">
    <property type="component" value="Unassembled WGS sequence"/>
</dbReference>
<sequence>MAFFDAPNNQNILDLGKDLHNQSRSKITAAYFIYPLQILFFE</sequence>
<proteinExistence type="predicted"/>
<accession>U5BRX8</accession>
<name>U5BRX8_9BACT</name>
<gene>
    <name evidence="1" type="ORF">P872_22040</name>
</gene>